<evidence type="ECO:0000313" key="7">
    <source>
        <dbReference type="RefSeq" id="XP_048137229.1"/>
    </source>
</evidence>
<evidence type="ECO:0000256" key="3">
    <source>
        <dbReference type="ARBA" id="ARBA00022525"/>
    </source>
</evidence>
<dbReference type="Gene3D" id="2.40.40.10">
    <property type="entry name" value="RlpA-like domain"/>
    <property type="match status" value="1"/>
</dbReference>
<dbReference type="PROSITE" id="PS51257">
    <property type="entry name" value="PROKAR_LIPOPROTEIN"/>
    <property type="match status" value="1"/>
</dbReference>
<gene>
    <name evidence="7" type="primary">LOC115733066</name>
</gene>
<evidence type="ECO:0000256" key="5">
    <source>
        <dbReference type="SAM" id="SignalP"/>
    </source>
</evidence>
<comment type="similarity">
    <text evidence="2">Belongs to the kiwellin family.</text>
</comment>
<dbReference type="PANTHER" id="PTHR33191">
    <property type="entry name" value="RIPENING-RELATED PROTEIN 2-RELATED"/>
    <property type="match status" value="1"/>
</dbReference>
<protein>
    <submittedName>
        <fullName evidence="7">Kiwellin-like</fullName>
    </submittedName>
</protein>
<dbReference type="PANTHER" id="PTHR33191:SF9">
    <property type="entry name" value="RIPENING-RELATED PROTEIN 2-RELATED"/>
    <property type="match status" value="1"/>
</dbReference>
<feature type="signal peptide" evidence="5">
    <location>
        <begin position="1"/>
        <end position="26"/>
    </location>
</feature>
<dbReference type="RefSeq" id="XP_048137229.1">
    <property type="nucleotide sequence ID" value="XM_048281272.1"/>
</dbReference>
<keyword evidence="6" id="KW-1185">Reference proteome</keyword>
<dbReference type="GeneID" id="115733066"/>
<evidence type="ECO:0000313" key="6">
    <source>
        <dbReference type="Proteomes" id="UP000827889"/>
    </source>
</evidence>
<sequence>MKHFVALFLASPIVISITLFSSPSHAVSSCNGPCQIHDDPDVGAHTYASTLSSSDGGCRPSGTLHCHGRSYPKYRCSPPVTSSTRATLTNNDFSEGGGSGASECGGRFHGNSELIVAMSTGWYAGGSRCGHRIKIRSRKTGRSVTAKVVDECDSVNGCAGGHDGEPPCRNHIVDGSNAVWHALGLDIGVGEEDVTWSMA</sequence>
<evidence type="ECO:0000256" key="2">
    <source>
        <dbReference type="ARBA" id="ARBA00005592"/>
    </source>
</evidence>
<dbReference type="Pfam" id="PF24300">
    <property type="entry name" value="KWL1"/>
    <property type="match status" value="1"/>
</dbReference>
<dbReference type="Proteomes" id="UP000827889">
    <property type="component" value="Chromosome 6"/>
</dbReference>
<organism evidence="6 7">
    <name type="scientific">Rhodamnia argentea</name>
    <dbReference type="NCBI Taxonomy" id="178133"/>
    <lineage>
        <taxon>Eukaryota</taxon>
        <taxon>Viridiplantae</taxon>
        <taxon>Streptophyta</taxon>
        <taxon>Embryophyta</taxon>
        <taxon>Tracheophyta</taxon>
        <taxon>Spermatophyta</taxon>
        <taxon>Magnoliopsida</taxon>
        <taxon>eudicotyledons</taxon>
        <taxon>Gunneridae</taxon>
        <taxon>Pentapetalae</taxon>
        <taxon>rosids</taxon>
        <taxon>malvids</taxon>
        <taxon>Myrtales</taxon>
        <taxon>Myrtaceae</taxon>
        <taxon>Myrtoideae</taxon>
        <taxon>Myrteae</taxon>
        <taxon>Australasian group</taxon>
        <taxon>Rhodamnia</taxon>
    </lineage>
</organism>
<comment type="subcellular location">
    <subcellularLocation>
        <location evidence="1">Secreted</location>
    </subcellularLocation>
</comment>
<accession>A0ABM3HKV6</accession>
<dbReference type="SUPFAM" id="SSF50685">
    <property type="entry name" value="Barwin-like endoglucanases"/>
    <property type="match status" value="1"/>
</dbReference>
<evidence type="ECO:0000256" key="1">
    <source>
        <dbReference type="ARBA" id="ARBA00004613"/>
    </source>
</evidence>
<keyword evidence="3" id="KW-0964">Secreted</keyword>
<dbReference type="InterPro" id="IPR036908">
    <property type="entry name" value="RlpA-like_sf"/>
</dbReference>
<feature type="chain" id="PRO_5045981425" evidence="5">
    <location>
        <begin position="27"/>
        <end position="199"/>
    </location>
</feature>
<proteinExistence type="inferred from homology"/>
<reference evidence="7" key="1">
    <citation type="submission" date="2025-08" db="UniProtKB">
        <authorList>
            <consortium name="RefSeq"/>
        </authorList>
    </citation>
    <scope>IDENTIFICATION</scope>
    <source>
        <tissue evidence="7">Leaf</tissue>
    </source>
</reference>
<dbReference type="InterPro" id="IPR039271">
    <property type="entry name" value="Kiwellin-like"/>
</dbReference>
<evidence type="ECO:0000256" key="4">
    <source>
        <dbReference type="ARBA" id="ARBA00022729"/>
    </source>
</evidence>
<keyword evidence="4 5" id="KW-0732">Signal</keyword>
<name>A0ABM3HKV6_9MYRT</name>
<dbReference type="CDD" id="cd22270">
    <property type="entry name" value="DPBB_kiwellin-like"/>
    <property type="match status" value="1"/>
</dbReference>